<dbReference type="CDD" id="cd07378">
    <property type="entry name" value="MPP_ACP5"/>
    <property type="match status" value="1"/>
</dbReference>
<dbReference type="Pfam" id="PF00149">
    <property type="entry name" value="Metallophos"/>
    <property type="match status" value="1"/>
</dbReference>
<evidence type="ECO:0000256" key="2">
    <source>
        <dbReference type="ARBA" id="ARBA00001962"/>
    </source>
</evidence>
<evidence type="ECO:0000256" key="1">
    <source>
        <dbReference type="ARBA" id="ARBA00000032"/>
    </source>
</evidence>
<sequence length="423" mass="47422">MPQWHGRSLGLITDWGCGCGWGQGGAWAGLALGVGYLGSIRTDRQELIKEEWRLSRQMSVDPAAVGHSGQLTTIASLLITMALPLFTLLLTALPVVHCFPTAFQDLERSGKNQTSIRFLALGDWGGVPYPPYITPVEKATAWEMGKVAEQMGADFVLALGDNFYYSGVNSADSPRFQDTFERVYTADSLNIPWYILAGNHDHAGNVKAQIDYSRKSDRWRFPHYYYELNFRIPNTKRTLSIMMLDTVMLCGNSNDFDDEKPRGPLSSIEANRQLIWLQQRMAQSKADFLLVAGHYPVWSVSEHGPTECLLKRLRPLLVKHKATAYFCGHDHNLQYLKESGVGYVVSGAGNFLDPDTRHWHHVPKDTLKFFTGQASTLGGFVHGEVTKDKMTLTFIQAKGTSLYRTVLPRRDLNDDQNGSDDKD</sequence>
<gene>
    <name evidence="11" type="ORF">J4Q44_G00287570</name>
</gene>
<comment type="caution">
    <text evidence="11">The sequence shown here is derived from an EMBL/GenBank/DDBJ whole genome shotgun (WGS) entry which is preliminary data.</text>
</comment>
<comment type="catalytic activity">
    <reaction evidence="1">
        <text>a phosphate monoester + H2O = an alcohol + phosphate</text>
        <dbReference type="Rhea" id="RHEA:15017"/>
        <dbReference type="ChEBI" id="CHEBI:15377"/>
        <dbReference type="ChEBI" id="CHEBI:30879"/>
        <dbReference type="ChEBI" id="CHEBI:43474"/>
        <dbReference type="ChEBI" id="CHEBI:67140"/>
        <dbReference type="EC" id="3.1.3.2"/>
    </reaction>
</comment>
<feature type="transmembrane region" description="Helical" evidence="9">
    <location>
        <begin position="74"/>
        <end position="96"/>
    </location>
</feature>
<evidence type="ECO:0000256" key="4">
    <source>
        <dbReference type="ARBA" id="ARBA00015822"/>
    </source>
</evidence>
<keyword evidence="9" id="KW-0472">Membrane</keyword>
<dbReference type="EMBL" id="JAGTTL010000027">
    <property type="protein sequence ID" value="KAK6300659.1"/>
    <property type="molecule type" value="Genomic_DNA"/>
</dbReference>
<dbReference type="Proteomes" id="UP001356427">
    <property type="component" value="Unassembled WGS sequence"/>
</dbReference>
<evidence type="ECO:0000313" key="12">
    <source>
        <dbReference type="Proteomes" id="UP001356427"/>
    </source>
</evidence>
<dbReference type="GO" id="GO:0003993">
    <property type="term" value="F:acid phosphatase activity"/>
    <property type="evidence" value="ECO:0007669"/>
    <property type="project" value="UniProtKB-EC"/>
</dbReference>
<dbReference type="PANTHER" id="PTHR10161:SF28">
    <property type="entry name" value="TARTRATE-RESISTANT ACID PHOSPHATASE TYPE 5"/>
    <property type="match status" value="1"/>
</dbReference>
<evidence type="ECO:0000313" key="11">
    <source>
        <dbReference type="EMBL" id="KAK6300659.1"/>
    </source>
</evidence>
<evidence type="ECO:0000256" key="3">
    <source>
        <dbReference type="ARBA" id="ARBA00012646"/>
    </source>
</evidence>
<comment type="cofactor">
    <cofactor evidence="2">
        <name>Fe cation</name>
        <dbReference type="ChEBI" id="CHEBI:24875"/>
    </cofactor>
</comment>
<evidence type="ECO:0000259" key="10">
    <source>
        <dbReference type="Pfam" id="PF00149"/>
    </source>
</evidence>
<name>A0AAN8L401_9TELE</name>
<proteinExistence type="predicted"/>
<keyword evidence="9" id="KW-1133">Transmembrane helix</keyword>
<dbReference type="InterPro" id="IPR004843">
    <property type="entry name" value="Calcineurin-like_PHP"/>
</dbReference>
<keyword evidence="9" id="KW-0812">Transmembrane</keyword>
<dbReference type="SUPFAM" id="SSF56300">
    <property type="entry name" value="Metallo-dependent phosphatases"/>
    <property type="match status" value="1"/>
</dbReference>
<dbReference type="AlphaFoldDB" id="A0AAN8L401"/>
<reference evidence="11 12" key="1">
    <citation type="submission" date="2021-04" db="EMBL/GenBank/DDBJ databases">
        <authorList>
            <person name="De Guttry C."/>
            <person name="Zahm M."/>
            <person name="Klopp C."/>
            <person name="Cabau C."/>
            <person name="Louis A."/>
            <person name="Berthelot C."/>
            <person name="Parey E."/>
            <person name="Roest Crollius H."/>
            <person name="Montfort J."/>
            <person name="Robinson-Rechavi M."/>
            <person name="Bucao C."/>
            <person name="Bouchez O."/>
            <person name="Gislard M."/>
            <person name="Lluch J."/>
            <person name="Milhes M."/>
            <person name="Lampietro C."/>
            <person name="Lopez Roques C."/>
            <person name="Donnadieu C."/>
            <person name="Braasch I."/>
            <person name="Desvignes T."/>
            <person name="Postlethwait J."/>
            <person name="Bobe J."/>
            <person name="Wedekind C."/>
            <person name="Guiguen Y."/>
        </authorList>
    </citation>
    <scope>NUCLEOTIDE SEQUENCE [LARGE SCALE GENOMIC DNA]</scope>
    <source>
        <strain evidence="11">Cs_M1</strain>
        <tissue evidence="11">Blood</tissue>
    </source>
</reference>
<evidence type="ECO:0000256" key="5">
    <source>
        <dbReference type="ARBA" id="ARBA00022729"/>
    </source>
</evidence>
<dbReference type="FunFam" id="3.60.21.10:FF:000062">
    <property type="entry name" value="Tartrate-resistant acid phosphatase type 5"/>
    <property type="match status" value="1"/>
</dbReference>
<dbReference type="InterPro" id="IPR024927">
    <property type="entry name" value="Acid_PPase"/>
</dbReference>
<evidence type="ECO:0000256" key="8">
    <source>
        <dbReference type="ARBA" id="ARBA00031589"/>
    </source>
</evidence>
<dbReference type="InterPro" id="IPR051558">
    <property type="entry name" value="Metallophosphoesterase_PAP"/>
</dbReference>
<evidence type="ECO:0000256" key="7">
    <source>
        <dbReference type="ARBA" id="ARBA00029999"/>
    </source>
</evidence>
<evidence type="ECO:0000256" key="6">
    <source>
        <dbReference type="ARBA" id="ARBA00022801"/>
    </source>
</evidence>
<keyword evidence="6" id="KW-0378">Hydrolase</keyword>
<dbReference type="Gene3D" id="3.60.21.10">
    <property type="match status" value="1"/>
</dbReference>
<dbReference type="InterPro" id="IPR029052">
    <property type="entry name" value="Metallo-depent_PP-like"/>
</dbReference>
<keyword evidence="12" id="KW-1185">Reference proteome</keyword>
<evidence type="ECO:0000256" key="9">
    <source>
        <dbReference type="SAM" id="Phobius"/>
    </source>
</evidence>
<dbReference type="GO" id="GO:0045453">
    <property type="term" value="P:bone resorption"/>
    <property type="evidence" value="ECO:0007669"/>
    <property type="project" value="TreeGrafter"/>
</dbReference>
<accession>A0AAN8L401</accession>
<keyword evidence="5" id="KW-0732">Signal</keyword>
<dbReference type="PANTHER" id="PTHR10161">
    <property type="entry name" value="TARTRATE-RESISTANT ACID PHOSPHATASE TYPE 5"/>
    <property type="match status" value="1"/>
</dbReference>
<protein>
    <recommendedName>
        <fullName evidence="4">Tartrate-resistant acid phosphatase type 5</fullName>
        <ecNumber evidence="3">3.1.3.2</ecNumber>
    </recommendedName>
    <alternativeName>
        <fullName evidence="8">Tartrate-resistant acid ATPase</fullName>
    </alternativeName>
    <alternativeName>
        <fullName evidence="7">Type 5 acid phosphatase</fullName>
    </alternativeName>
</protein>
<dbReference type="EC" id="3.1.3.2" evidence="3"/>
<feature type="domain" description="Calcineurin-like phosphoesterase" evidence="10">
    <location>
        <begin position="116"/>
        <end position="332"/>
    </location>
</feature>
<organism evidence="11 12">
    <name type="scientific">Coregonus suidteri</name>
    <dbReference type="NCBI Taxonomy" id="861788"/>
    <lineage>
        <taxon>Eukaryota</taxon>
        <taxon>Metazoa</taxon>
        <taxon>Chordata</taxon>
        <taxon>Craniata</taxon>
        <taxon>Vertebrata</taxon>
        <taxon>Euteleostomi</taxon>
        <taxon>Actinopterygii</taxon>
        <taxon>Neopterygii</taxon>
        <taxon>Teleostei</taxon>
        <taxon>Protacanthopterygii</taxon>
        <taxon>Salmoniformes</taxon>
        <taxon>Salmonidae</taxon>
        <taxon>Coregoninae</taxon>
        <taxon>Coregonus</taxon>
    </lineage>
</organism>